<keyword evidence="3" id="KW-1185">Reference proteome</keyword>
<dbReference type="Proteomes" id="UP000237000">
    <property type="component" value="Unassembled WGS sequence"/>
</dbReference>
<organism evidence="2 3">
    <name type="scientific">Trema orientale</name>
    <name type="common">Charcoal tree</name>
    <name type="synonym">Celtis orientalis</name>
    <dbReference type="NCBI Taxonomy" id="63057"/>
    <lineage>
        <taxon>Eukaryota</taxon>
        <taxon>Viridiplantae</taxon>
        <taxon>Streptophyta</taxon>
        <taxon>Embryophyta</taxon>
        <taxon>Tracheophyta</taxon>
        <taxon>Spermatophyta</taxon>
        <taxon>Magnoliopsida</taxon>
        <taxon>eudicotyledons</taxon>
        <taxon>Gunneridae</taxon>
        <taxon>Pentapetalae</taxon>
        <taxon>rosids</taxon>
        <taxon>fabids</taxon>
        <taxon>Rosales</taxon>
        <taxon>Cannabaceae</taxon>
        <taxon>Trema</taxon>
    </lineage>
</organism>
<evidence type="ECO:0000313" key="2">
    <source>
        <dbReference type="EMBL" id="PON84151.1"/>
    </source>
</evidence>
<evidence type="ECO:0000256" key="1">
    <source>
        <dbReference type="SAM" id="MobiDB-lite"/>
    </source>
</evidence>
<feature type="compositionally biased region" description="Basic residues" evidence="1">
    <location>
        <begin position="1"/>
        <end position="11"/>
    </location>
</feature>
<gene>
    <name evidence="2" type="ORF">TorRG33x02_200490</name>
</gene>
<feature type="region of interest" description="Disordered" evidence="1">
    <location>
        <begin position="1"/>
        <end position="45"/>
    </location>
</feature>
<evidence type="ECO:0000313" key="3">
    <source>
        <dbReference type="Proteomes" id="UP000237000"/>
    </source>
</evidence>
<proteinExistence type="predicted"/>
<sequence>MVKNRWTSKKRKEIEDSDFESLPLQSSSSRLKKKKGGHATCQPRDPKDRIRFGAFSYLPALDFVQLRLTKGYDLVHVIRPPHFTWTAEPLQTSIFATSAQRIISSPKLPSLTPLSLSSF</sequence>
<protein>
    <submittedName>
        <fullName evidence="2">Uncharacterized protein</fullName>
    </submittedName>
</protein>
<dbReference type="InParanoid" id="A0A2P5EF19"/>
<comment type="caution">
    <text evidence="2">The sequence shown here is derived from an EMBL/GenBank/DDBJ whole genome shotgun (WGS) entry which is preliminary data.</text>
</comment>
<reference evidence="3" key="1">
    <citation type="submission" date="2016-06" db="EMBL/GenBank/DDBJ databases">
        <title>Parallel loss of symbiosis genes in relatives of nitrogen-fixing non-legume Parasponia.</title>
        <authorList>
            <person name="Van Velzen R."/>
            <person name="Holmer R."/>
            <person name="Bu F."/>
            <person name="Rutten L."/>
            <person name="Van Zeijl A."/>
            <person name="Liu W."/>
            <person name="Santuari L."/>
            <person name="Cao Q."/>
            <person name="Sharma T."/>
            <person name="Shen D."/>
            <person name="Roswanjaya Y."/>
            <person name="Wardhani T."/>
            <person name="Kalhor M.S."/>
            <person name="Jansen J."/>
            <person name="Van den Hoogen J."/>
            <person name="Gungor B."/>
            <person name="Hartog M."/>
            <person name="Hontelez J."/>
            <person name="Verver J."/>
            <person name="Yang W.-C."/>
            <person name="Schijlen E."/>
            <person name="Repin R."/>
            <person name="Schilthuizen M."/>
            <person name="Schranz E."/>
            <person name="Heidstra R."/>
            <person name="Miyata K."/>
            <person name="Fedorova E."/>
            <person name="Kohlen W."/>
            <person name="Bisseling T."/>
            <person name="Smit S."/>
            <person name="Geurts R."/>
        </authorList>
    </citation>
    <scope>NUCLEOTIDE SEQUENCE [LARGE SCALE GENOMIC DNA]</scope>
    <source>
        <strain evidence="3">cv. RG33-2</strain>
    </source>
</reference>
<dbReference type="AlphaFoldDB" id="A0A2P5EF19"/>
<dbReference type="EMBL" id="JXTC01000167">
    <property type="protein sequence ID" value="PON84151.1"/>
    <property type="molecule type" value="Genomic_DNA"/>
</dbReference>
<accession>A0A2P5EF19</accession>
<name>A0A2P5EF19_TREOI</name>